<dbReference type="Pfam" id="PF08291">
    <property type="entry name" value="Peptidase_M15_3"/>
    <property type="match status" value="1"/>
</dbReference>
<feature type="chain" id="PRO_5012797776" description="Peptidase M15A C-terminal domain-containing protein" evidence="1">
    <location>
        <begin position="25"/>
        <end position="263"/>
    </location>
</feature>
<feature type="signal peptide" evidence="1">
    <location>
        <begin position="1"/>
        <end position="24"/>
    </location>
</feature>
<dbReference type="InterPro" id="IPR009045">
    <property type="entry name" value="Zn_M74/Hedgehog-like"/>
</dbReference>
<dbReference type="RefSeq" id="WP_078316958.1">
    <property type="nucleotide sequence ID" value="NZ_MUYV01000001.1"/>
</dbReference>
<comment type="caution">
    <text evidence="3">The sequence shown here is derived from an EMBL/GenBank/DDBJ whole genome shotgun (WGS) entry which is preliminary data.</text>
</comment>
<evidence type="ECO:0000313" key="3">
    <source>
        <dbReference type="EMBL" id="OOS26567.1"/>
    </source>
</evidence>
<dbReference type="PROSITE" id="PS51257">
    <property type="entry name" value="PROKAR_LIPOPROTEIN"/>
    <property type="match status" value="1"/>
</dbReference>
<keyword evidence="4" id="KW-1185">Reference proteome</keyword>
<evidence type="ECO:0000313" key="4">
    <source>
        <dbReference type="Proteomes" id="UP000190683"/>
    </source>
</evidence>
<dbReference type="STRING" id="573983.B0681_01430"/>
<dbReference type="AlphaFoldDB" id="A0A1T0CW55"/>
<feature type="domain" description="Peptidase M15A C-terminal" evidence="2">
    <location>
        <begin position="154"/>
        <end position="197"/>
    </location>
</feature>
<accession>A0A1T0CW55</accession>
<evidence type="ECO:0000259" key="2">
    <source>
        <dbReference type="Pfam" id="PF08291"/>
    </source>
</evidence>
<gene>
    <name evidence="3" type="ORF">B0681_01430</name>
</gene>
<dbReference type="SUPFAM" id="SSF55166">
    <property type="entry name" value="Hedgehog/DD-peptidase"/>
    <property type="match status" value="1"/>
</dbReference>
<proteinExistence type="predicted"/>
<dbReference type="Proteomes" id="UP000190683">
    <property type="component" value="Unassembled WGS sequence"/>
</dbReference>
<keyword evidence="1" id="KW-0732">Signal</keyword>
<evidence type="ECO:0000256" key="1">
    <source>
        <dbReference type="SAM" id="SignalP"/>
    </source>
</evidence>
<reference evidence="3 4" key="1">
    <citation type="submission" date="2017-02" db="EMBL/GenBank/DDBJ databases">
        <title>Draft genome sequence of Moraxella porci CCUG 54912T type strain.</title>
        <authorList>
            <person name="Salva-Serra F."/>
            <person name="Engstrom-Jakobsson H."/>
            <person name="Thorell K."/>
            <person name="Jaen-Luchoro D."/>
            <person name="Gonzales-Siles L."/>
            <person name="Karlsson R."/>
            <person name="Yazdan S."/>
            <person name="Boulund F."/>
            <person name="Johnning A."/>
            <person name="Engstrand L."/>
            <person name="Kristiansson E."/>
            <person name="Moore E."/>
        </authorList>
    </citation>
    <scope>NUCLEOTIDE SEQUENCE [LARGE SCALE GENOMIC DNA]</scope>
    <source>
        <strain evidence="3 4">CCUG 54912</strain>
    </source>
</reference>
<dbReference type="InterPro" id="IPR013230">
    <property type="entry name" value="Peptidase_M15A_C"/>
</dbReference>
<dbReference type="EMBL" id="MUYV01000001">
    <property type="protein sequence ID" value="OOS26567.1"/>
    <property type="molecule type" value="Genomic_DNA"/>
</dbReference>
<organism evidence="3 4">
    <name type="scientific">Moraxella porci DSM 25326</name>
    <dbReference type="NCBI Taxonomy" id="573983"/>
    <lineage>
        <taxon>Bacteria</taxon>
        <taxon>Pseudomonadati</taxon>
        <taxon>Pseudomonadota</taxon>
        <taxon>Gammaproteobacteria</taxon>
        <taxon>Moraxellales</taxon>
        <taxon>Moraxellaceae</taxon>
        <taxon>Moraxella</taxon>
    </lineage>
</organism>
<sequence length="263" mass="28841">MARYFYISGIWVMAAVLGACTTPAPPTQTKPSKAPPSKTATSTGTIIHQLPNPVQQTDHRLLTLAVGSQQHFNLWFDAQQDPQVAIYQAYLGGQLSSDAVPPMRQLLTTARSWQSCGHAPYQVPPQHLWNNMLPTLRLYDELKKSNILPPNTEIRSVYRNPSLNACAGGAPASKHLNNSAIDIWVPDLAADSPELYQIQNKLCDYWLGHGERHAFGLGLYATGAIHLDTQGYRKWGAQFSEPTSSCRYSLAVPSSAPIAMADS</sequence>
<dbReference type="Gene3D" id="3.30.1380.10">
    <property type="match status" value="1"/>
</dbReference>
<protein>
    <recommendedName>
        <fullName evidence="2">Peptidase M15A C-terminal domain-containing protein</fullName>
    </recommendedName>
</protein>
<name>A0A1T0CW55_9GAMM</name>